<evidence type="ECO:0000256" key="1">
    <source>
        <dbReference type="SAM" id="MobiDB-lite"/>
    </source>
</evidence>
<feature type="compositionally biased region" description="Polar residues" evidence="1">
    <location>
        <begin position="438"/>
        <end position="448"/>
    </location>
</feature>
<evidence type="ECO:0000313" key="2">
    <source>
        <dbReference type="EMBL" id="EFH89691.1"/>
    </source>
</evidence>
<feature type="region of interest" description="Disordered" evidence="1">
    <location>
        <begin position="1"/>
        <end position="22"/>
    </location>
</feature>
<dbReference type="OrthoDB" id="166410at2"/>
<sequence>MNKPDSRLAAGQEKREHTHAEMEHIGKPVALPEALVALFAHLDPAQVEQFTHSYQLWTLQQRQALVQQEVAWLQQQIADNASLTESVQPSPIALAALARLQASGVENLHLLDQMLDRGDTWLDHTAQLLERCEKLDLIRGDYTRWCENALEGAYDWLDSMNDEEASQDLQSSQVLQPVAQEGNDLAIVPTAEELLQKLMSDDDSLEEPQQAHQESIAPAPEQAEMTETTTSPVASDEITSAPIQEQPTVESPRAEIQATRRTTQELPPLEEEEPTPIEDMQTLPHATQEHAIVQAEESLVNEPELELALDEIDTRPMTPEPGESADQNEQVPTETPEMHTPSPSEQAIEEQEVTGLDEEDTIELVPRRKPQKSTSPEIASAEPGAEASPRKPQEDEVLEEEEVQGEVELPAPVAIEDEPTIPLQPRHLPDAGAEMQHNAPTAMTNHSQPEGAREEAARMAEEPGKQTIQEHTTDSENKKNPAPEKPQEKATRTSEKGLPVLVRKVLRQIWNT</sequence>
<feature type="compositionally biased region" description="Basic and acidic residues" evidence="1">
    <location>
        <begin position="451"/>
        <end position="464"/>
    </location>
</feature>
<comment type="caution">
    <text evidence="2">The sequence shown here is derived from an EMBL/GenBank/DDBJ whole genome shotgun (WGS) entry which is preliminary data.</text>
</comment>
<dbReference type="InParanoid" id="D6TJT4"/>
<name>D6TJT4_KTERA</name>
<reference evidence="2 3" key="1">
    <citation type="journal article" date="2011" name="Stand. Genomic Sci.">
        <title>Non-contiguous finished genome sequence and contextual data of the filamentous soil bacterium Ktedonobacter racemifer type strain (SOSP1-21).</title>
        <authorList>
            <person name="Chang Y.J."/>
            <person name="Land M."/>
            <person name="Hauser L."/>
            <person name="Chertkov O."/>
            <person name="Del Rio T.G."/>
            <person name="Nolan M."/>
            <person name="Copeland A."/>
            <person name="Tice H."/>
            <person name="Cheng J.F."/>
            <person name="Lucas S."/>
            <person name="Han C."/>
            <person name="Goodwin L."/>
            <person name="Pitluck S."/>
            <person name="Ivanova N."/>
            <person name="Ovchinikova G."/>
            <person name="Pati A."/>
            <person name="Chen A."/>
            <person name="Palaniappan K."/>
            <person name="Mavromatis K."/>
            <person name="Liolios K."/>
            <person name="Brettin T."/>
            <person name="Fiebig A."/>
            <person name="Rohde M."/>
            <person name="Abt B."/>
            <person name="Goker M."/>
            <person name="Detter J.C."/>
            <person name="Woyke T."/>
            <person name="Bristow J."/>
            <person name="Eisen J.A."/>
            <person name="Markowitz V."/>
            <person name="Hugenholtz P."/>
            <person name="Kyrpides N.C."/>
            <person name="Klenk H.P."/>
            <person name="Lapidus A."/>
        </authorList>
    </citation>
    <scope>NUCLEOTIDE SEQUENCE [LARGE SCALE GENOMIC DNA]</scope>
    <source>
        <strain evidence="3">DSM 44963</strain>
    </source>
</reference>
<dbReference type="EMBL" id="ADVG01000001">
    <property type="protein sequence ID" value="EFH89691.1"/>
    <property type="molecule type" value="Genomic_DNA"/>
</dbReference>
<accession>D6TJT4</accession>
<proteinExistence type="predicted"/>
<evidence type="ECO:0000313" key="3">
    <source>
        <dbReference type="Proteomes" id="UP000004508"/>
    </source>
</evidence>
<feature type="region of interest" description="Disordered" evidence="1">
    <location>
        <begin position="202"/>
        <end position="500"/>
    </location>
</feature>
<dbReference type="Proteomes" id="UP000004508">
    <property type="component" value="Unassembled WGS sequence"/>
</dbReference>
<feature type="compositionally biased region" description="Acidic residues" evidence="1">
    <location>
        <begin position="347"/>
        <end position="362"/>
    </location>
</feature>
<feature type="compositionally biased region" description="Basic and acidic residues" evidence="1">
    <location>
        <begin position="471"/>
        <end position="495"/>
    </location>
</feature>
<keyword evidence="3" id="KW-1185">Reference proteome</keyword>
<feature type="compositionally biased region" description="Acidic residues" evidence="1">
    <location>
        <begin position="395"/>
        <end position="405"/>
    </location>
</feature>
<dbReference type="RefSeq" id="WP_007906475.1">
    <property type="nucleotide sequence ID" value="NZ_ADVG01000001.1"/>
</dbReference>
<dbReference type="STRING" id="485913.Krac_11256"/>
<dbReference type="AlphaFoldDB" id="D6TJT4"/>
<gene>
    <name evidence="2" type="ORF">Krac_11256</name>
</gene>
<feature type="compositionally biased region" description="Polar residues" evidence="1">
    <location>
        <begin position="225"/>
        <end position="249"/>
    </location>
</feature>
<protein>
    <submittedName>
        <fullName evidence="2">Uncharacterized protein</fullName>
    </submittedName>
</protein>
<organism evidence="2 3">
    <name type="scientific">Ktedonobacter racemifer DSM 44963</name>
    <dbReference type="NCBI Taxonomy" id="485913"/>
    <lineage>
        <taxon>Bacteria</taxon>
        <taxon>Bacillati</taxon>
        <taxon>Chloroflexota</taxon>
        <taxon>Ktedonobacteria</taxon>
        <taxon>Ktedonobacterales</taxon>
        <taxon>Ktedonobacteraceae</taxon>
        <taxon>Ktedonobacter</taxon>
    </lineage>
</organism>